<dbReference type="AlphaFoldDB" id="A0A6A5KNW1"/>
<feature type="compositionally biased region" description="Low complexity" evidence="1">
    <location>
        <begin position="135"/>
        <end position="145"/>
    </location>
</feature>
<dbReference type="Pfam" id="PF16761">
    <property type="entry name" value="Clr2_transil"/>
    <property type="match status" value="1"/>
</dbReference>
<dbReference type="GO" id="GO:0031934">
    <property type="term" value="C:mating-type region heterochromatin"/>
    <property type="evidence" value="ECO:0007669"/>
    <property type="project" value="TreeGrafter"/>
</dbReference>
<feature type="domain" description="Cryptic loci regulator 2 N-terminal" evidence="3">
    <location>
        <begin position="60"/>
        <end position="124"/>
    </location>
</feature>
<keyword evidence="5" id="KW-1185">Reference proteome</keyword>
<evidence type="ECO:0000313" key="5">
    <source>
        <dbReference type="Proteomes" id="UP000800040"/>
    </source>
</evidence>
<name>A0A6A5KNW1_9PLEO</name>
<feature type="region of interest" description="Disordered" evidence="1">
    <location>
        <begin position="1"/>
        <end position="21"/>
    </location>
</feature>
<dbReference type="Proteomes" id="UP000800040">
    <property type="component" value="Unassembled WGS sequence"/>
</dbReference>
<accession>A0A6A5KNW1</accession>
<evidence type="ECO:0000259" key="3">
    <source>
        <dbReference type="Pfam" id="PF16761"/>
    </source>
</evidence>
<feature type="region of interest" description="Disordered" evidence="1">
    <location>
        <begin position="135"/>
        <end position="163"/>
    </location>
</feature>
<dbReference type="GO" id="GO:0070824">
    <property type="term" value="C:SHREC complex"/>
    <property type="evidence" value="ECO:0007669"/>
    <property type="project" value="InterPro"/>
</dbReference>
<proteinExistence type="predicted"/>
<dbReference type="GO" id="GO:0030466">
    <property type="term" value="P:silent mating-type cassette heterochromatin formation"/>
    <property type="evidence" value="ECO:0007669"/>
    <property type="project" value="TreeGrafter"/>
</dbReference>
<dbReference type="InterPro" id="IPR018839">
    <property type="entry name" value="Tscrpt-silencing_Clr2_C"/>
</dbReference>
<reference evidence="4" key="1">
    <citation type="submission" date="2020-01" db="EMBL/GenBank/DDBJ databases">
        <authorList>
            <consortium name="DOE Joint Genome Institute"/>
            <person name="Haridas S."/>
            <person name="Albert R."/>
            <person name="Binder M."/>
            <person name="Bloem J."/>
            <person name="Labutti K."/>
            <person name="Salamov A."/>
            <person name="Andreopoulos B."/>
            <person name="Baker S.E."/>
            <person name="Barry K."/>
            <person name="Bills G."/>
            <person name="Bluhm B.H."/>
            <person name="Cannon C."/>
            <person name="Castanera R."/>
            <person name="Culley D.E."/>
            <person name="Daum C."/>
            <person name="Ezra D."/>
            <person name="Gonzalez J.B."/>
            <person name="Henrissat B."/>
            <person name="Kuo A."/>
            <person name="Liang C."/>
            <person name="Lipzen A."/>
            <person name="Lutzoni F."/>
            <person name="Magnuson J."/>
            <person name="Mondo S."/>
            <person name="Nolan M."/>
            <person name="Ohm R."/>
            <person name="Pangilinan J."/>
            <person name="Park H.-J."/>
            <person name="Ramirez L."/>
            <person name="Alfaro M."/>
            <person name="Sun H."/>
            <person name="Tritt A."/>
            <person name="Yoshinaga Y."/>
            <person name="Zwiers L.-H."/>
            <person name="Turgeon B.G."/>
            <person name="Goodwin S.B."/>
            <person name="Spatafora J.W."/>
            <person name="Crous P.W."/>
            <person name="Grigoriev I.V."/>
        </authorList>
    </citation>
    <scope>NUCLEOTIDE SEQUENCE</scope>
    <source>
        <strain evidence="4">P77</strain>
    </source>
</reference>
<feature type="compositionally biased region" description="Polar residues" evidence="1">
    <location>
        <begin position="616"/>
        <end position="632"/>
    </location>
</feature>
<dbReference type="InterPro" id="IPR031915">
    <property type="entry name" value="Clr2_N"/>
</dbReference>
<dbReference type="OrthoDB" id="438224at2759"/>
<organism evidence="4 5">
    <name type="scientific">Decorospora gaudefroyi</name>
    <dbReference type="NCBI Taxonomy" id="184978"/>
    <lineage>
        <taxon>Eukaryota</taxon>
        <taxon>Fungi</taxon>
        <taxon>Dikarya</taxon>
        <taxon>Ascomycota</taxon>
        <taxon>Pezizomycotina</taxon>
        <taxon>Dothideomycetes</taxon>
        <taxon>Pleosporomycetidae</taxon>
        <taxon>Pleosporales</taxon>
        <taxon>Pleosporineae</taxon>
        <taxon>Pleosporaceae</taxon>
        <taxon>Decorospora</taxon>
    </lineage>
</organism>
<evidence type="ECO:0000313" key="4">
    <source>
        <dbReference type="EMBL" id="KAF1835273.1"/>
    </source>
</evidence>
<feature type="region of interest" description="Disordered" evidence="1">
    <location>
        <begin position="616"/>
        <end position="638"/>
    </location>
</feature>
<evidence type="ECO:0008006" key="6">
    <source>
        <dbReference type="Google" id="ProtNLM"/>
    </source>
</evidence>
<sequence length="675" mass="76123">MSSNRVVVPLRQGSDGDPTHLPKLGGNYGYTQINPPVLYLEKVGQQWMENRGDARAGVKYILEALPAGYTLWQRPRPTNVKHFDKYLYGHPSLKPFDSPNRFYPHFEYLMENRGSSIGCPCTVCVGGSGVLPSRMRSSSVASRPSKASKDFAPNPASTSQLKGRPKMISAGMDTTCVDQEGTPDVYRNLIDKLRRHERMDEIIQEPLSPDWRAEQEILPELLERLNTHEVEQWVPRQGDIVLFIRELPGSVWEAGLVTEIAKEAASLLINTAAVTNVTYSGLRVEPIPDPNSPDKSLSKRHKYVALRQTRPFFIWEELLCHIPQENWHPSIKNALTLVSTLSLMGKYRFRGEWPNASIYCHGIFIGSELLVVGDTVRLLPRTDSSSLQTTIDILSIKSIRLKWFGIDKASNNDNDEGRPYNSEIWIYGSAYTMDSSRSNKQWLSDANLDPPKGAADYAEWYPLHPADKELVVPYSRVFGRLYEKHAMAFFLNLDPEDVDLDVGRQGMFSAREYSRQHNQRISQEVGATWWWGDNRADALNLQTINSLDVSKYDPERDVKDMRKKIKLLDGIMKENQRLDAKSAATLAPNGRGLRHFMAPGTSTLPVRTTDLRAQSFTGSSEAMSSDGEGSTVSKKRPHDVILDGDENEDEIRQHTRLIDDDVPTPKTAKVNIVIS</sequence>
<dbReference type="EMBL" id="ML975289">
    <property type="protein sequence ID" value="KAF1835273.1"/>
    <property type="molecule type" value="Genomic_DNA"/>
</dbReference>
<gene>
    <name evidence="4" type="ORF">BDW02DRAFT_568147</name>
</gene>
<dbReference type="InterPro" id="IPR038986">
    <property type="entry name" value="Clr2"/>
</dbReference>
<protein>
    <recommendedName>
        <fullName evidence="6">Cryptic loci regulator 2 N-terminal domain-containing protein</fullName>
    </recommendedName>
</protein>
<dbReference type="PANTHER" id="PTHR38046:SF1">
    <property type="entry name" value="CRYPTIC LOCI REGULATOR 2"/>
    <property type="match status" value="1"/>
</dbReference>
<evidence type="ECO:0000256" key="1">
    <source>
        <dbReference type="SAM" id="MobiDB-lite"/>
    </source>
</evidence>
<evidence type="ECO:0000259" key="2">
    <source>
        <dbReference type="Pfam" id="PF10383"/>
    </source>
</evidence>
<dbReference type="Pfam" id="PF10383">
    <property type="entry name" value="Clr2"/>
    <property type="match status" value="1"/>
</dbReference>
<feature type="domain" description="Cryptic loci regulator 2 C-terminal" evidence="2">
    <location>
        <begin position="359"/>
        <end position="483"/>
    </location>
</feature>
<dbReference type="GO" id="GO:0033553">
    <property type="term" value="C:rDNA heterochromatin"/>
    <property type="evidence" value="ECO:0007669"/>
    <property type="project" value="TreeGrafter"/>
</dbReference>
<dbReference type="PANTHER" id="PTHR38046">
    <property type="entry name" value="CRYPTIC LOCI REGULATOR 2"/>
    <property type="match status" value="1"/>
</dbReference>